<keyword evidence="3 6" id="KW-0223">Dioxygenase</keyword>
<evidence type="ECO:0000256" key="2">
    <source>
        <dbReference type="ARBA" id="ARBA00022723"/>
    </source>
</evidence>
<keyword evidence="5" id="KW-0408">Iron</keyword>
<dbReference type="RefSeq" id="WP_282720042.1">
    <property type="nucleotide sequence ID" value="NZ_JASCQO010000008.1"/>
</dbReference>
<accession>A0ABT6VGT3</accession>
<proteinExistence type="inferred from homology"/>
<keyword evidence="7" id="KW-1185">Reference proteome</keyword>
<dbReference type="InterPro" id="IPR014710">
    <property type="entry name" value="RmlC-like_jellyroll"/>
</dbReference>
<dbReference type="InterPro" id="IPR010300">
    <property type="entry name" value="CDO_1"/>
</dbReference>
<evidence type="ECO:0000313" key="7">
    <source>
        <dbReference type="Proteomes" id="UP001244242"/>
    </source>
</evidence>
<evidence type="ECO:0000256" key="1">
    <source>
        <dbReference type="ARBA" id="ARBA00006622"/>
    </source>
</evidence>
<dbReference type="CDD" id="cd10548">
    <property type="entry name" value="cupin_CDO"/>
    <property type="match status" value="1"/>
</dbReference>
<reference evidence="6 7" key="1">
    <citation type="submission" date="2023-04" db="EMBL/GenBank/DDBJ databases">
        <title>Halomonas strains isolated from rhizosphere soil.</title>
        <authorList>
            <person name="Xu L."/>
            <person name="Sun J.-Q."/>
        </authorList>
    </citation>
    <scope>NUCLEOTIDE SEQUENCE [LARGE SCALE GENOMIC DNA]</scope>
    <source>
        <strain evidence="6 7">LN1S58</strain>
    </source>
</reference>
<gene>
    <name evidence="6" type="ORF">QLQ84_01610</name>
</gene>
<name>A0ABT6VGT3_9GAMM</name>
<comment type="similarity">
    <text evidence="1">Belongs to the cysteine dioxygenase family.</text>
</comment>
<dbReference type="PANTHER" id="PTHR12918">
    <property type="entry name" value="CYSTEINE DIOXYGENASE"/>
    <property type="match status" value="1"/>
</dbReference>
<evidence type="ECO:0000256" key="3">
    <source>
        <dbReference type="ARBA" id="ARBA00022964"/>
    </source>
</evidence>
<organism evidence="6 7">
    <name type="scientific">Halomonas kalidii</name>
    <dbReference type="NCBI Taxonomy" id="3043293"/>
    <lineage>
        <taxon>Bacteria</taxon>
        <taxon>Pseudomonadati</taxon>
        <taxon>Pseudomonadota</taxon>
        <taxon>Gammaproteobacteria</taxon>
        <taxon>Oceanospirillales</taxon>
        <taxon>Halomonadaceae</taxon>
        <taxon>Halomonas</taxon>
    </lineage>
</organism>
<dbReference type="EMBL" id="JASCQO010000008">
    <property type="protein sequence ID" value="MDI5932477.1"/>
    <property type="molecule type" value="Genomic_DNA"/>
</dbReference>
<dbReference type="InterPro" id="IPR011051">
    <property type="entry name" value="RmlC_Cupin_sf"/>
</dbReference>
<dbReference type="Gene3D" id="1.20.5.440">
    <property type="entry name" value="ATP synthase delta/epsilon subunit, C-terminal domain"/>
    <property type="match status" value="1"/>
</dbReference>
<comment type="caution">
    <text evidence="6">The sequence shown here is derived from an EMBL/GenBank/DDBJ whole genome shotgun (WGS) entry which is preliminary data.</text>
</comment>
<dbReference type="PANTHER" id="PTHR12918:SF1">
    <property type="entry name" value="CYSTEINE DIOXYGENASE TYPE 1"/>
    <property type="match status" value="1"/>
</dbReference>
<keyword evidence="4" id="KW-0560">Oxidoreductase</keyword>
<dbReference type="GO" id="GO:0051213">
    <property type="term" value="F:dioxygenase activity"/>
    <property type="evidence" value="ECO:0007669"/>
    <property type="project" value="UniProtKB-KW"/>
</dbReference>
<sequence length="204" mass="22341">MSKLSTTASRLAPLRRFVREMTQLVASTRHEESQLLAEGGQLLKALIADDNWLPERFAFPSLERYQQYLLHCDPLERFSVVSFVWGPGQSTPVHDHTTWGLVGMLRGAERTTNYAMTADGRLTATGVDVLQPGDVAAVSPHIGDVHAVSNAHSDRPSISIHVYGANIGAVHRHVYDPEKGSCKSFVSGYACEVMPNIWNSGTAV</sequence>
<protein>
    <submittedName>
        <fullName evidence="6">Cysteine dioxygenase</fullName>
    </submittedName>
</protein>
<dbReference type="Pfam" id="PF05995">
    <property type="entry name" value="CDO_I"/>
    <property type="match status" value="1"/>
</dbReference>
<evidence type="ECO:0000313" key="6">
    <source>
        <dbReference type="EMBL" id="MDI5932477.1"/>
    </source>
</evidence>
<dbReference type="Proteomes" id="UP001244242">
    <property type="component" value="Unassembled WGS sequence"/>
</dbReference>
<evidence type="ECO:0000256" key="5">
    <source>
        <dbReference type="ARBA" id="ARBA00023004"/>
    </source>
</evidence>
<keyword evidence="2" id="KW-0479">Metal-binding</keyword>
<evidence type="ECO:0000256" key="4">
    <source>
        <dbReference type="ARBA" id="ARBA00023002"/>
    </source>
</evidence>
<dbReference type="SUPFAM" id="SSF51182">
    <property type="entry name" value="RmlC-like cupins"/>
    <property type="match status" value="1"/>
</dbReference>
<dbReference type="Gene3D" id="2.60.120.10">
    <property type="entry name" value="Jelly Rolls"/>
    <property type="match status" value="1"/>
</dbReference>